<evidence type="ECO:0000313" key="1">
    <source>
        <dbReference type="EMBL" id="SED34452.1"/>
    </source>
</evidence>
<dbReference type="Proteomes" id="UP000198982">
    <property type="component" value="Unassembled WGS sequence"/>
</dbReference>
<dbReference type="RefSeq" id="WP_092320838.1">
    <property type="nucleotide sequence ID" value="NZ_FNTJ01000003.1"/>
</dbReference>
<proteinExistence type="predicted"/>
<organism evidence="1 2">
    <name type="scientific">Pseudomonas saponiphila</name>
    <dbReference type="NCBI Taxonomy" id="556534"/>
    <lineage>
        <taxon>Bacteria</taxon>
        <taxon>Pseudomonadati</taxon>
        <taxon>Pseudomonadota</taxon>
        <taxon>Gammaproteobacteria</taxon>
        <taxon>Pseudomonadales</taxon>
        <taxon>Pseudomonadaceae</taxon>
        <taxon>Pseudomonas</taxon>
    </lineage>
</organism>
<keyword evidence="2" id="KW-1185">Reference proteome</keyword>
<gene>
    <name evidence="1" type="ORF">SAMN05216178_6869</name>
</gene>
<dbReference type="AlphaFoldDB" id="A0A1H4ZWI1"/>
<evidence type="ECO:0008006" key="3">
    <source>
        <dbReference type="Google" id="ProtNLM"/>
    </source>
</evidence>
<dbReference type="EMBL" id="FNTJ01000003">
    <property type="protein sequence ID" value="SED34452.1"/>
    <property type="molecule type" value="Genomic_DNA"/>
</dbReference>
<name>A0A1H4ZWI1_9PSED</name>
<evidence type="ECO:0000313" key="2">
    <source>
        <dbReference type="Proteomes" id="UP000198982"/>
    </source>
</evidence>
<accession>A0A1H4ZWI1</accession>
<protein>
    <recommendedName>
        <fullName evidence="3">DUF2188 domain-containing protein</fullName>
    </recommendedName>
</protein>
<sequence length="68" mass="7355">MSIPNPSLYQIFSYERGPDKQPEIHGRTGSWKVASDTAADLAKAGIHAAVKNTETGNVVPFRPAETET</sequence>
<reference evidence="2" key="1">
    <citation type="submission" date="2016-10" db="EMBL/GenBank/DDBJ databases">
        <authorList>
            <person name="Varghese N."/>
            <person name="Submissions S."/>
        </authorList>
    </citation>
    <scope>NUCLEOTIDE SEQUENCE [LARGE SCALE GENOMIC DNA]</scope>
    <source>
        <strain evidence="2">DSM 9751</strain>
    </source>
</reference>